<comment type="caution">
    <text evidence="4">The sequence shown here is derived from an EMBL/GenBank/DDBJ whole genome shotgun (WGS) entry which is preliminary data.</text>
</comment>
<evidence type="ECO:0000259" key="3">
    <source>
        <dbReference type="PROSITE" id="PS51186"/>
    </source>
</evidence>
<evidence type="ECO:0000313" key="5">
    <source>
        <dbReference type="Proteomes" id="UP000646749"/>
    </source>
</evidence>
<dbReference type="InterPro" id="IPR050832">
    <property type="entry name" value="Bact_Acetyltransf"/>
</dbReference>
<sequence length="185" mass="20879">MTMRSHRPQPPIQKIDDIEVVEHTYDHPDTVRLLMAFYQEQVDRYGFADPIEADPIEYTHPRGIFVVAYHQGTPAGCGGYRWCEQPTGVIEIKKLYTLSDARGLGIGRIILTSLEQHGFQRGARQAILETGVRNKSAVQLFRSLGYHPTAPYVADRDPDINRAYAKSLISWGMESGPDDLHASIR</sequence>
<dbReference type="InterPro" id="IPR000182">
    <property type="entry name" value="GNAT_dom"/>
</dbReference>
<dbReference type="SUPFAM" id="SSF55729">
    <property type="entry name" value="Acyl-CoA N-acyltransferases (Nat)"/>
    <property type="match status" value="1"/>
</dbReference>
<accession>A0ABQ4DY37</accession>
<evidence type="ECO:0000256" key="2">
    <source>
        <dbReference type="ARBA" id="ARBA00023315"/>
    </source>
</evidence>
<reference evidence="4 5" key="1">
    <citation type="submission" date="2021-01" db="EMBL/GenBank/DDBJ databases">
        <title>Whole genome shotgun sequence of Plantactinospora endophytica NBRC 110450.</title>
        <authorList>
            <person name="Komaki H."/>
            <person name="Tamura T."/>
        </authorList>
    </citation>
    <scope>NUCLEOTIDE SEQUENCE [LARGE SCALE GENOMIC DNA]</scope>
    <source>
        <strain evidence="4 5">NBRC 110450</strain>
    </source>
</reference>
<dbReference type="RefSeq" id="WP_239140479.1">
    <property type="nucleotide sequence ID" value="NZ_BONW01000010.1"/>
</dbReference>
<feature type="domain" description="N-acetyltransferase" evidence="3">
    <location>
        <begin position="18"/>
        <end position="169"/>
    </location>
</feature>
<dbReference type="CDD" id="cd04301">
    <property type="entry name" value="NAT_SF"/>
    <property type="match status" value="1"/>
</dbReference>
<dbReference type="PANTHER" id="PTHR43877">
    <property type="entry name" value="AMINOALKYLPHOSPHONATE N-ACETYLTRANSFERASE-RELATED-RELATED"/>
    <property type="match status" value="1"/>
</dbReference>
<dbReference type="PROSITE" id="PS51186">
    <property type="entry name" value="GNAT"/>
    <property type="match status" value="1"/>
</dbReference>
<evidence type="ECO:0000256" key="1">
    <source>
        <dbReference type="ARBA" id="ARBA00022679"/>
    </source>
</evidence>
<dbReference type="PANTHER" id="PTHR43877:SF2">
    <property type="entry name" value="AMINOALKYLPHOSPHONATE N-ACETYLTRANSFERASE-RELATED"/>
    <property type="match status" value="1"/>
</dbReference>
<organism evidence="4 5">
    <name type="scientific">Plantactinospora endophytica</name>
    <dbReference type="NCBI Taxonomy" id="673535"/>
    <lineage>
        <taxon>Bacteria</taxon>
        <taxon>Bacillati</taxon>
        <taxon>Actinomycetota</taxon>
        <taxon>Actinomycetes</taxon>
        <taxon>Micromonosporales</taxon>
        <taxon>Micromonosporaceae</taxon>
        <taxon>Plantactinospora</taxon>
    </lineage>
</organism>
<keyword evidence="5" id="KW-1185">Reference proteome</keyword>
<evidence type="ECO:0000313" key="4">
    <source>
        <dbReference type="EMBL" id="GIG87357.1"/>
    </source>
</evidence>
<dbReference type="EMBL" id="BONW01000010">
    <property type="protein sequence ID" value="GIG87357.1"/>
    <property type="molecule type" value="Genomic_DNA"/>
</dbReference>
<dbReference type="Gene3D" id="3.40.630.30">
    <property type="match status" value="1"/>
</dbReference>
<proteinExistence type="predicted"/>
<gene>
    <name evidence="4" type="ORF">Pen02_22930</name>
</gene>
<dbReference type="Pfam" id="PF00583">
    <property type="entry name" value="Acetyltransf_1"/>
    <property type="match status" value="1"/>
</dbReference>
<dbReference type="InterPro" id="IPR016181">
    <property type="entry name" value="Acyl_CoA_acyltransferase"/>
</dbReference>
<keyword evidence="2" id="KW-0012">Acyltransferase</keyword>
<name>A0ABQ4DY37_9ACTN</name>
<dbReference type="Proteomes" id="UP000646749">
    <property type="component" value="Unassembled WGS sequence"/>
</dbReference>
<protein>
    <submittedName>
        <fullName evidence="4">N-acetyltransferase</fullName>
    </submittedName>
</protein>
<keyword evidence="1" id="KW-0808">Transferase</keyword>